<evidence type="ECO:0000313" key="3">
    <source>
        <dbReference type="Proteomes" id="UP000327294"/>
    </source>
</evidence>
<feature type="compositionally biased region" description="Basic and acidic residues" evidence="1">
    <location>
        <begin position="372"/>
        <end position="390"/>
    </location>
</feature>
<dbReference type="Gene3D" id="3.40.50.300">
    <property type="entry name" value="P-loop containing nucleotide triphosphate hydrolases"/>
    <property type="match status" value="1"/>
</dbReference>
<protein>
    <recommendedName>
        <fullName evidence="4">NB-ARC domain-containing protein</fullName>
    </recommendedName>
</protein>
<dbReference type="KEGG" id="sphv:F9278_26785"/>
<reference evidence="2 3" key="1">
    <citation type="submission" date="2019-10" db="EMBL/GenBank/DDBJ databases">
        <title>Streptomyces sp. strain GY16 isolated from leaves of Broussonetia papyrifera.</title>
        <authorList>
            <person name="Mo P."/>
        </authorList>
    </citation>
    <scope>NUCLEOTIDE SEQUENCE [LARGE SCALE GENOMIC DNA]</scope>
    <source>
        <strain evidence="2 3">GY16</strain>
    </source>
</reference>
<dbReference type="InterPro" id="IPR027417">
    <property type="entry name" value="P-loop_NTPase"/>
</dbReference>
<proteinExistence type="predicted"/>
<name>A0A5P8K758_9ACTN</name>
<dbReference type="RefSeq" id="WP_152170585.1">
    <property type="nucleotide sequence ID" value="NZ_CP045096.1"/>
</dbReference>
<feature type="compositionally biased region" description="Basic and acidic residues" evidence="1">
    <location>
        <begin position="349"/>
        <end position="358"/>
    </location>
</feature>
<organism evidence="2 3">
    <name type="scientific">Streptomyces phaeolivaceus</name>
    <dbReference type="NCBI Taxonomy" id="2653200"/>
    <lineage>
        <taxon>Bacteria</taxon>
        <taxon>Bacillati</taxon>
        <taxon>Actinomycetota</taxon>
        <taxon>Actinomycetes</taxon>
        <taxon>Kitasatosporales</taxon>
        <taxon>Streptomycetaceae</taxon>
        <taxon>Streptomyces</taxon>
    </lineage>
</organism>
<gene>
    <name evidence="2" type="ORF">F9278_26785</name>
</gene>
<dbReference type="AlphaFoldDB" id="A0A5P8K758"/>
<dbReference type="Proteomes" id="UP000327294">
    <property type="component" value="Chromosome"/>
</dbReference>
<feature type="region of interest" description="Disordered" evidence="1">
    <location>
        <begin position="346"/>
        <end position="390"/>
    </location>
</feature>
<accession>A0A5P8K758</accession>
<evidence type="ECO:0008006" key="4">
    <source>
        <dbReference type="Google" id="ProtNLM"/>
    </source>
</evidence>
<dbReference type="PANTHER" id="PTHR47691:SF3">
    <property type="entry name" value="HTH-TYPE TRANSCRIPTIONAL REGULATOR RV0890C-RELATED"/>
    <property type="match status" value="1"/>
</dbReference>
<keyword evidence="3" id="KW-1185">Reference proteome</keyword>
<dbReference type="PANTHER" id="PTHR47691">
    <property type="entry name" value="REGULATOR-RELATED"/>
    <property type="match status" value="1"/>
</dbReference>
<dbReference type="SUPFAM" id="SSF52540">
    <property type="entry name" value="P-loop containing nucleoside triphosphate hydrolases"/>
    <property type="match status" value="1"/>
</dbReference>
<sequence length="390" mass="42480">MAFTGDHAAPRFAVRVTPPLPAEAYELPERPARTVNLPERVRPFVGRERELAALDATFTNGEGAVVRTVHGLGAVGWSALAAHWAAERADAYNPVWWITAETEADLDTGLADLTVALQPALGDLLSRKALRDLAVRWLSTHERWLLVLDNVSDPAPVKALLGRVPGGRFLITTRQAAGWEEAGETVPLDVPDLPEAVEIFESVHGDPADSGSAAETDALCRELGCLPPAVRQAAAYCREAGITPGRYREQLASHPAQYPTQASEGGRALAKVWRVTLDRLAGTPLAGEIFRVIAWWASDGIHRSYLEPLGSPPEVTEAIRRLAAYSMITLRGDEISVHRLVQAVARTADPADPHRRPEALAPRKRGGGAERPSQRQDVVAERDPEKRERR</sequence>
<evidence type="ECO:0000313" key="2">
    <source>
        <dbReference type="EMBL" id="QFQ99153.1"/>
    </source>
</evidence>
<evidence type="ECO:0000256" key="1">
    <source>
        <dbReference type="SAM" id="MobiDB-lite"/>
    </source>
</evidence>
<dbReference type="EMBL" id="CP045096">
    <property type="protein sequence ID" value="QFQ99153.1"/>
    <property type="molecule type" value="Genomic_DNA"/>
</dbReference>